<keyword evidence="3" id="KW-1185">Reference proteome</keyword>
<dbReference type="Proteomes" id="UP001597546">
    <property type="component" value="Unassembled WGS sequence"/>
</dbReference>
<feature type="signal peptide" evidence="1">
    <location>
        <begin position="1"/>
        <end position="22"/>
    </location>
</feature>
<feature type="chain" id="PRO_5046834022" description="Lipoprotein" evidence="1">
    <location>
        <begin position="23"/>
        <end position="164"/>
    </location>
</feature>
<organism evidence="2 3">
    <name type="scientific">Pedobacter alpinus</name>
    <dbReference type="NCBI Taxonomy" id="1590643"/>
    <lineage>
        <taxon>Bacteria</taxon>
        <taxon>Pseudomonadati</taxon>
        <taxon>Bacteroidota</taxon>
        <taxon>Sphingobacteriia</taxon>
        <taxon>Sphingobacteriales</taxon>
        <taxon>Sphingobacteriaceae</taxon>
        <taxon>Pedobacter</taxon>
    </lineage>
</organism>
<reference evidence="3" key="1">
    <citation type="journal article" date="2019" name="Int. J. Syst. Evol. Microbiol.">
        <title>The Global Catalogue of Microorganisms (GCM) 10K type strain sequencing project: providing services to taxonomists for standard genome sequencing and annotation.</title>
        <authorList>
            <consortium name="The Broad Institute Genomics Platform"/>
            <consortium name="The Broad Institute Genome Sequencing Center for Infectious Disease"/>
            <person name="Wu L."/>
            <person name="Ma J."/>
        </authorList>
    </citation>
    <scope>NUCLEOTIDE SEQUENCE [LARGE SCALE GENOMIC DNA]</scope>
    <source>
        <strain evidence="3">KCTC 42456</strain>
    </source>
</reference>
<dbReference type="RefSeq" id="WP_379046337.1">
    <property type="nucleotide sequence ID" value="NZ_JBHSKW010000058.1"/>
</dbReference>
<sequence>MKNIGILLLLIFCFGTSSYPQSADSLKNNELAKKYFLNNYGNDEHAKAIIEYAYRKCNNKSKNLTLGIGLSAVSLLAYSQLGKTGDMLDKTVTGYLTLPALWIGLSVLTDAIISNNDLNPKKLNIILKQYKSTGKLPKMFNYNKRHAKYRNYLPNLNTRKSKHS</sequence>
<protein>
    <recommendedName>
        <fullName evidence="4">Lipoprotein</fullName>
    </recommendedName>
</protein>
<evidence type="ECO:0000313" key="3">
    <source>
        <dbReference type="Proteomes" id="UP001597546"/>
    </source>
</evidence>
<evidence type="ECO:0008006" key="4">
    <source>
        <dbReference type="Google" id="ProtNLM"/>
    </source>
</evidence>
<name>A0ABW5TWW6_9SPHI</name>
<gene>
    <name evidence="2" type="ORF">ACFSSE_16625</name>
</gene>
<dbReference type="EMBL" id="JBHULV010000052">
    <property type="protein sequence ID" value="MFD2733337.1"/>
    <property type="molecule type" value="Genomic_DNA"/>
</dbReference>
<accession>A0ABW5TWW6</accession>
<evidence type="ECO:0000256" key="1">
    <source>
        <dbReference type="SAM" id="SignalP"/>
    </source>
</evidence>
<comment type="caution">
    <text evidence="2">The sequence shown here is derived from an EMBL/GenBank/DDBJ whole genome shotgun (WGS) entry which is preliminary data.</text>
</comment>
<evidence type="ECO:0000313" key="2">
    <source>
        <dbReference type="EMBL" id="MFD2733337.1"/>
    </source>
</evidence>
<keyword evidence="1" id="KW-0732">Signal</keyword>
<proteinExistence type="predicted"/>